<reference evidence="1 2" key="1">
    <citation type="journal article" date="2024" name="G3 (Bethesda)">
        <title>Genome assembly of Hibiscus sabdariffa L. provides insights into metabolisms of medicinal natural products.</title>
        <authorList>
            <person name="Kim T."/>
        </authorList>
    </citation>
    <scope>NUCLEOTIDE SEQUENCE [LARGE SCALE GENOMIC DNA]</scope>
    <source>
        <strain evidence="1">TK-2024</strain>
        <tissue evidence="1">Old leaves</tissue>
    </source>
</reference>
<name>A0ABR2BVM9_9ROSI</name>
<proteinExistence type="predicted"/>
<dbReference type="SUPFAM" id="SSF53098">
    <property type="entry name" value="Ribonuclease H-like"/>
    <property type="match status" value="1"/>
</dbReference>
<evidence type="ECO:0000313" key="2">
    <source>
        <dbReference type="Proteomes" id="UP001472677"/>
    </source>
</evidence>
<dbReference type="EMBL" id="JBBPBM010000084">
    <property type="protein sequence ID" value="KAK8510577.1"/>
    <property type="molecule type" value="Genomic_DNA"/>
</dbReference>
<dbReference type="Proteomes" id="UP001472677">
    <property type="component" value="Unassembled WGS sequence"/>
</dbReference>
<protein>
    <recommendedName>
        <fullName evidence="3">RNase H type-1 domain-containing protein</fullName>
    </recommendedName>
</protein>
<evidence type="ECO:0008006" key="3">
    <source>
        <dbReference type="Google" id="ProtNLM"/>
    </source>
</evidence>
<organism evidence="1 2">
    <name type="scientific">Hibiscus sabdariffa</name>
    <name type="common">roselle</name>
    <dbReference type="NCBI Taxonomy" id="183260"/>
    <lineage>
        <taxon>Eukaryota</taxon>
        <taxon>Viridiplantae</taxon>
        <taxon>Streptophyta</taxon>
        <taxon>Embryophyta</taxon>
        <taxon>Tracheophyta</taxon>
        <taxon>Spermatophyta</taxon>
        <taxon>Magnoliopsida</taxon>
        <taxon>eudicotyledons</taxon>
        <taxon>Gunneridae</taxon>
        <taxon>Pentapetalae</taxon>
        <taxon>rosids</taxon>
        <taxon>malvids</taxon>
        <taxon>Malvales</taxon>
        <taxon>Malvaceae</taxon>
        <taxon>Malvoideae</taxon>
        <taxon>Hibiscus</taxon>
    </lineage>
</organism>
<dbReference type="InterPro" id="IPR012337">
    <property type="entry name" value="RNaseH-like_sf"/>
</dbReference>
<gene>
    <name evidence="1" type="ORF">V6N12_055504</name>
</gene>
<evidence type="ECO:0000313" key="1">
    <source>
        <dbReference type="EMBL" id="KAK8510577.1"/>
    </source>
</evidence>
<accession>A0ABR2BVM9</accession>
<comment type="caution">
    <text evidence="1">The sequence shown here is derived from an EMBL/GenBank/DDBJ whole genome shotgun (WGS) entry which is preliminary data.</text>
</comment>
<keyword evidence="2" id="KW-1185">Reference proteome</keyword>
<sequence length="98" mass="10905">MELWMKFYSSAGISTVLPRDPSTVLEAWGTLAFLRLARLISDFKLVVNWLSMSVAPPISFSSLVSELLKTIRDKGMSVRWIPRNCNSMVDVLAKSGIG</sequence>